<dbReference type="InterPro" id="IPR052552">
    <property type="entry name" value="YeaO-like"/>
</dbReference>
<reference evidence="2" key="1">
    <citation type="submission" date="2018-02" db="EMBL/GenBank/DDBJ databases">
        <authorList>
            <person name="Clavel T."/>
            <person name="Strowig T."/>
        </authorList>
    </citation>
    <scope>NUCLEOTIDE SEQUENCE [LARGE SCALE GENOMIC DNA]</scope>
    <source>
        <strain evidence="2">DSM 100764</strain>
    </source>
</reference>
<dbReference type="PANTHER" id="PTHR36849">
    <property type="entry name" value="CYTOPLASMIC PROTEIN-RELATED"/>
    <property type="match status" value="1"/>
</dbReference>
<keyword evidence="2" id="KW-1185">Reference proteome</keyword>
<dbReference type="Pfam" id="PF22752">
    <property type="entry name" value="DUF488-N3i"/>
    <property type="match status" value="1"/>
</dbReference>
<accession>A0A2V1IWJ0</accession>
<protein>
    <submittedName>
        <fullName evidence="1">DUF488 domain-containing protein</fullName>
    </submittedName>
</protein>
<dbReference type="PANTHER" id="PTHR36849:SF1">
    <property type="entry name" value="CYTOPLASMIC PROTEIN"/>
    <property type="match status" value="1"/>
</dbReference>
<gene>
    <name evidence="1" type="ORF">C5O25_01465</name>
</gene>
<comment type="caution">
    <text evidence="1">The sequence shown here is derived from an EMBL/GenBank/DDBJ whole genome shotgun (WGS) entry which is preliminary data.</text>
</comment>
<dbReference type="GeneID" id="93425363"/>
<sequence length="119" mass="14073">MQKIITRRVYSDPDGSTADDGYRIFVDRLWPRGESKESFHYDLWVKNVAPSTTLREWFHADPDSRWEEFVRRYTDELRSNPTALQLRRDIAGRPRVTLLYGSKDTIHNNATVLADFLRQ</sequence>
<name>A0A2V1IWJ0_9BACT</name>
<dbReference type="EMBL" id="PUBV01000002">
    <property type="protein sequence ID" value="PWB09336.1"/>
    <property type="molecule type" value="Genomic_DNA"/>
</dbReference>
<dbReference type="RefSeq" id="WP_107034958.1">
    <property type="nucleotide sequence ID" value="NZ_CAONGC010000005.1"/>
</dbReference>
<proteinExistence type="predicted"/>
<evidence type="ECO:0000313" key="1">
    <source>
        <dbReference type="EMBL" id="PWB09336.1"/>
    </source>
</evidence>
<evidence type="ECO:0000313" key="2">
    <source>
        <dbReference type="Proteomes" id="UP000244925"/>
    </source>
</evidence>
<dbReference type="Proteomes" id="UP000244925">
    <property type="component" value="Unassembled WGS sequence"/>
</dbReference>
<dbReference type="AlphaFoldDB" id="A0A2V1IWJ0"/>
<organism evidence="1 2">
    <name type="scientific">Paramuribaculum intestinale</name>
    <dbReference type="NCBI Taxonomy" id="2094151"/>
    <lineage>
        <taxon>Bacteria</taxon>
        <taxon>Pseudomonadati</taxon>
        <taxon>Bacteroidota</taxon>
        <taxon>Bacteroidia</taxon>
        <taxon>Bacteroidales</taxon>
        <taxon>Muribaculaceae</taxon>
        <taxon>Paramuribaculum</taxon>
    </lineage>
</organism>